<dbReference type="InterPro" id="IPR001114">
    <property type="entry name" value="Adenylosuccinate_synthetase"/>
</dbReference>
<dbReference type="Gene3D" id="3.90.170.10">
    <property type="entry name" value="Adenylosuccinate Synthetase, subunit A, domain 3"/>
    <property type="match status" value="1"/>
</dbReference>
<name>A0A0G1CKA2_9BACT</name>
<comment type="catalytic activity">
    <reaction evidence="8 9">
        <text>IMP + L-aspartate + GTP = N(6)-(1,2-dicarboxyethyl)-AMP + GDP + phosphate + 2 H(+)</text>
        <dbReference type="Rhea" id="RHEA:15753"/>
        <dbReference type="ChEBI" id="CHEBI:15378"/>
        <dbReference type="ChEBI" id="CHEBI:29991"/>
        <dbReference type="ChEBI" id="CHEBI:37565"/>
        <dbReference type="ChEBI" id="CHEBI:43474"/>
        <dbReference type="ChEBI" id="CHEBI:57567"/>
        <dbReference type="ChEBI" id="CHEBI:58053"/>
        <dbReference type="ChEBI" id="CHEBI:58189"/>
        <dbReference type="EC" id="6.3.4.4"/>
    </reaction>
</comment>
<dbReference type="Pfam" id="PF00709">
    <property type="entry name" value="Adenylsucc_synt"/>
    <property type="match status" value="1"/>
</dbReference>
<dbReference type="GO" id="GO:0044208">
    <property type="term" value="P:'de novo' AMP biosynthetic process"/>
    <property type="evidence" value="ECO:0007669"/>
    <property type="project" value="UniProtKB-UniRule"/>
</dbReference>
<evidence type="ECO:0000256" key="2">
    <source>
        <dbReference type="ARBA" id="ARBA00022598"/>
    </source>
</evidence>
<comment type="subunit">
    <text evidence="1 8">Homodimer.</text>
</comment>
<dbReference type="AlphaFoldDB" id="A0A0G1CKA2"/>
<reference evidence="10 11" key="1">
    <citation type="journal article" date="2015" name="Nature">
        <title>rRNA introns, odd ribosomes, and small enigmatic genomes across a large radiation of phyla.</title>
        <authorList>
            <person name="Brown C.T."/>
            <person name="Hug L.A."/>
            <person name="Thomas B.C."/>
            <person name="Sharon I."/>
            <person name="Castelle C.J."/>
            <person name="Singh A."/>
            <person name="Wilkins M.J."/>
            <person name="Williams K.H."/>
            <person name="Banfield J.F."/>
        </authorList>
    </citation>
    <scope>NUCLEOTIDE SEQUENCE [LARGE SCALE GENOMIC DNA]</scope>
</reference>
<dbReference type="NCBIfam" id="TIGR00184">
    <property type="entry name" value="purA"/>
    <property type="match status" value="1"/>
</dbReference>
<dbReference type="SMART" id="SM00788">
    <property type="entry name" value="Adenylsucc_synt"/>
    <property type="match status" value="1"/>
</dbReference>
<dbReference type="SUPFAM" id="SSF52540">
    <property type="entry name" value="P-loop containing nucleoside triphosphate hydrolases"/>
    <property type="match status" value="1"/>
</dbReference>
<dbReference type="InterPro" id="IPR042109">
    <property type="entry name" value="Adenylosuccinate_synth_dom1"/>
</dbReference>
<dbReference type="GO" id="GO:0000287">
    <property type="term" value="F:magnesium ion binding"/>
    <property type="evidence" value="ECO:0007669"/>
    <property type="project" value="UniProtKB-UniRule"/>
</dbReference>
<dbReference type="Proteomes" id="UP000034050">
    <property type="component" value="Unassembled WGS sequence"/>
</dbReference>
<evidence type="ECO:0000313" key="11">
    <source>
        <dbReference type="Proteomes" id="UP000034050"/>
    </source>
</evidence>
<sequence>MANFLKPTVIIGAQWGDEGKGKLVDAMAGDFDMVGRFNGGNNAGHTIIYQGERVKLHTLPSGVFQKKKLIIAQGAVFDPEVLLTELEFCREHKVKLDLLIDYRVNLVMPYHKLLDGANEAWKGKKATGSVKVGIGYCFEDRNNRSGIRCEDLLYPKILKEKIATLFPLKKAILEKVYGTKVHLTAEKIYERLIFFSKLLKPFIGDVSTYINSSLGKKKMLFEGAMAVMLDGQFGTYPYTVANNTIASSLFTSLGTWEFPLNVIGVVKAYTTRVGGGPFPTEQANKNGEILQKIGYEIAATSGRIRRCGWLDLPVIRFAQRLNRFSSLALTKLDVLSVFKEIPVAVAYKNGTKTLNEYPAISHEFLNCKPVYKTLKGWRVPLTGIKKYIDLPKEAKNYVRFIEDEIGVPVNYISIGPEREALLIKN</sequence>
<proteinExistence type="inferred from homology"/>
<evidence type="ECO:0000256" key="3">
    <source>
        <dbReference type="ARBA" id="ARBA00022723"/>
    </source>
</evidence>
<dbReference type="InterPro" id="IPR027417">
    <property type="entry name" value="P-loop_NTPase"/>
</dbReference>
<evidence type="ECO:0000256" key="5">
    <source>
        <dbReference type="ARBA" id="ARBA00022755"/>
    </source>
</evidence>
<dbReference type="UniPathway" id="UPA00075">
    <property type="reaction ID" value="UER00335"/>
</dbReference>
<keyword evidence="3 8" id="KW-0479">Metal-binding</keyword>
<dbReference type="PANTHER" id="PTHR11846">
    <property type="entry name" value="ADENYLOSUCCINATE SYNTHETASE"/>
    <property type="match status" value="1"/>
</dbReference>
<evidence type="ECO:0000256" key="9">
    <source>
        <dbReference type="RuleBase" id="RU000520"/>
    </source>
</evidence>
<dbReference type="PROSITE" id="PS01266">
    <property type="entry name" value="ADENYLOSUCCIN_SYN_1"/>
    <property type="match status" value="1"/>
</dbReference>
<dbReference type="GO" id="GO:0005525">
    <property type="term" value="F:GTP binding"/>
    <property type="evidence" value="ECO:0007669"/>
    <property type="project" value="UniProtKB-UniRule"/>
</dbReference>
<evidence type="ECO:0000256" key="1">
    <source>
        <dbReference type="ARBA" id="ARBA00011738"/>
    </source>
</evidence>
<evidence type="ECO:0000256" key="7">
    <source>
        <dbReference type="ARBA" id="ARBA00023134"/>
    </source>
</evidence>
<dbReference type="NCBIfam" id="NF002223">
    <property type="entry name" value="PRK01117.1"/>
    <property type="match status" value="1"/>
</dbReference>
<evidence type="ECO:0000313" key="10">
    <source>
        <dbReference type="EMBL" id="KKS85912.1"/>
    </source>
</evidence>
<comment type="caution">
    <text evidence="10">The sequence shown here is derived from an EMBL/GenBank/DDBJ whole genome shotgun (WGS) entry which is preliminary data.</text>
</comment>
<feature type="binding site" description="in other chain" evidence="8">
    <location>
        <position position="303"/>
    </location>
    <ligand>
        <name>IMP</name>
        <dbReference type="ChEBI" id="CHEBI:58053"/>
        <note>ligand shared between dimeric partners</note>
    </ligand>
</feature>
<feature type="binding site" evidence="8">
    <location>
        <begin position="331"/>
        <end position="333"/>
    </location>
    <ligand>
        <name>GTP</name>
        <dbReference type="ChEBI" id="CHEBI:37565"/>
    </ligand>
</feature>
<dbReference type="STRING" id="1618446.UV61_C0014G0012"/>
<dbReference type="PANTHER" id="PTHR11846:SF0">
    <property type="entry name" value="ADENYLOSUCCINATE SYNTHETASE"/>
    <property type="match status" value="1"/>
</dbReference>
<evidence type="ECO:0000256" key="8">
    <source>
        <dbReference type="HAMAP-Rule" id="MF_00011"/>
    </source>
</evidence>
<comment type="cofactor">
    <cofactor evidence="8">
        <name>Mg(2+)</name>
        <dbReference type="ChEBI" id="CHEBI:18420"/>
    </cofactor>
    <text evidence="8">Binds 1 Mg(2+) ion per subunit.</text>
</comment>
<gene>
    <name evidence="8" type="primary">purA</name>
    <name evidence="10" type="ORF">UV61_C0014G0012</name>
</gene>
<comment type="subcellular location">
    <subcellularLocation>
        <location evidence="8">Cytoplasm</location>
    </subcellularLocation>
</comment>
<feature type="binding site" evidence="8">
    <location>
        <position position="44"/>
    </location>
    <ligand>
        <name>Mg(2+)</name>
        <dbReference type="ChEBI" id="CHEBI:18420"/>
    </ligand>
</feature>
<dbReference type="HAMAP" id="MF_00011">
    <property type="entry name" value="Adenylosucc_synth"/>
    <property type="match status" value="1"/>
</dbReference>
<keyword evidence="7 8" id="KW-0342">GTP-binding</keyword>
<dbReference type="PATRIC" id="fig|1618446.3.peg.1251"/>
<organism evidence="10 11">
    <name type="scientific">Candidatus Gottesmanbacteria bacterium GW2011_GWB1_43_11</name>
    <dbReference type="NCBI Taxonomy" id="1618446"/>
    <lineage>
        <taxon>Bacteria</taxon>
        <taxon>Candidatus Gottesmaniibacteriota</taxon>
    </lineage>
</organism>
<dbReference type="GO" id="GO:0046040">
    <property type="term" value="P:IMP metabolic process"/>
    <property type="evidence" value="ECO:0007669"/>
    <property type="project" value="TreeGrafter"/>
</dbReference>
<dbReference type="InterPro" id="IPR042111">
    <property type="entry name" value="Adenylosuccinate_synth_dom3"/>
</dbReference>
<accession>A0A0G1CKA2</accession>
<comment type="pathway">
    <text evidence="8 9">Purine metabolism; AMP biosynthesis via de novo pathway; AMP from IMP: step 1/2.</text>
</comment>
<dbReference type="InterPro" id="IPR018220">
    <property type="entry name" value="Adenylosuccin_syn_GTP-bd"/>
</dbReference>
<feature type="active site" description="Proton acceptor" evidence="8">
    <location>
        <position position="17"/>
    </location>
</feature>
<feature type="binding site" evidence="8">
    <location>
        <begin position="299"/>
        <end position="305"/>
    </location>
    <ligand>
        <name>substrate</name>
    </ligand>
</feature>
<evidence type="ECO:0000256" key="4">
    <source>
        <dbReference type="ARBA" id="ARBA00022741"/>
    </source>
</evidence>
<keyword evidence="5 8" id="KW-0658">Purine biosynthesis</keyword>
<feature type="binding site" evidence="8">
    <location>
        <begin position="44"/>
        <end position="46"/>
    </location>
    <ligand>
        <name>GTP</name>
        <dbReference type="ChEBI" id="CHEBI:37565"/>
    </ligand>
</feature>
<dbReference type="EMBL" id="LCFD01000014">
    <property type="protein sequence ID" value="KKS85912.1"/>
    <property type="molecule type" value="Genomic_DNA"/>
</dbReference>
<comment type="caution">
    <text evidence="8">Lacks conserved residue(s) required for the propagation of feature annotation.</text>
</comment>
<keyword evidence="6 8" id="KW-0460">Magnesium</keyword>
<comment type="similarity">
    <text evidence="8 9">Belongs to the adenylosuccinate synthetase family.</text>
</comment>
<comment type="function">
    <text evidence="8">Plays an important role in the de novo pathway of purine nucleotide biosynthesis. Catalyzes the first committed step in the biosynthesis of AMP from IMP.</text>
</comment>
<dbReference type="CDD" id="cd03108">
    <property type="entry name" value="AdSS"/>
    <property type="match status" value="1"/>
</dbReference>
<feature type="binding site" evidence="8">
    <location>
        <begin position="16"/>
        <end position="22"/>
    </location>
    <ligand>
        <name>GTP</name>
        <dbReference type="ChEBI" id="CHEBI:37565"/>
    </ligand>
</feature>
<dbReference type="InterPro" id="IPR042110">
    <property type="entry name" value="Adenylosuccinate_synth_dom2"/>
</dbReference>
<dbReference type="GO" id="GO:0005737">
    <property type="term" value="C:cytoplasm"/>
    <property type="evidence" value="ECO:0007669"/>
    <property type="project" value="UniProtKB-SubCell"/>
</dbReference>
<dbReference type="Gene3D" id="3.40.440.10">
    <property type="entry name" value="Adenylosuccinate Synthetase, subunit A, domain 1"/>
    <property type="match status" value="1"/>
</dbReference>
<feature type="binding site" evidence="8">
    <location>
        <position position="305"/>
    </location>
    <ligand>
        <name>GTP</name>
        <dbReference type="ChEBI" id="CHEBI:37565"/>
    </ligand>
</feature>
<feature type="binding site" evidence="8">
    <location>
        <begin position="413"/>
        <end position="415"/>
    </location>
    <ligand>
        <name>GTP</name>
        <dbReference type="ChEBI" id="CHEBI:37565"/>
    </ligand>
</feature>
<feature type="binding site" evidence="8">
    <location>
        <position position="17"/>
    </location>
    <ligand>
        <name>Mg(2+)</name>
        <dbReference type="ChEBI" id="CHEBI:18420"/>
    </ligand>
</feature>
<protein>
    <recommendedName>
        <fullName evidence="8 9">Adenylosuccinate synthetase</fullName>
        <shortName evidence="8">AMPSase</shortName>
        <shortName evidence="8">AdSS</shortName>
        <ecNumber evidence="8 9">6.3.4.4</ecNumber>
    </recommendedName>
    <alternativeName>
        <fullName evidence="8">IMP--aspartate ligase</fullName>
    </alternativeName>
</protein>
<keyword evidence="2 8" id="KW-0436">Ligase</keyword>
<keyword evidence="8" id="KW-0963">Cytoplasm</keyword>
<keyword evidence="4 8" id="KW-0547">Nucleotide-binding</keyword>
<dbReference type="GO" id="GO:0004019">
    <property type="term" value="F:adenylosuccinate synthase activity"/>
    <property type="evidence" value="ECO:0007669"/>
    <property type="project" value="UniProtKB-UniRule"/>
</dbReference>
<dbReference type="EC" id="6.3.4.4" evidence="8 9"/>
<feature type="binding site" description="in other chain" evidence="8">
    <location>
        <begin position="42"/>
        <end position="45"/>
    </location>
    <ligand>
        <name>IMP</name>
        <dbReference type="ChEBI" id="CHEBI:58053"/>
        <note>ligand shared between dimeric partners</note>
    </ligand>
</feature>
<dbReference type="FunFam" id="3.90.170.10:FF:000001">
    <property type="entry name" value="Adenylosuccinate synthetase"/>
    <property type="match status" value="1"/>
</dbReference>
<feature type="binding site" evidence="8">
    <location>
        <position position="144"/>
    </location>
    <ligand>
        <name>IMP</name>
        <dbReference type="ChEBI" id="CHEBI:58053"/>
        <note>ligand shared between dimeric partners</note>
    </ligand>
</feature>
<feature type="binding site" description="in other chain" evidence="8">
    <location>
        <begin position="17"/>
        <end position="20"/>
    </location>
    <ligand>
        <name>IMP</name>
        <dbReference type="ChEBI" id="CHEBI:58053"/>
        <note>ligand shared between dimeric partners</note>
    </ligand>
</feature>
<evidence type="ECO:0000256" key="6">
    <source>
        <dbReference type="ARBA" id="ARBA00022842"/>
    </source>
</evidence>
<dbReference type="Gene3D" id="1.10.300.10">
    <property type="entry name" value="Adenylosuccinate Synthetase, subunit A, domain 2"/>
    <property type="match status" value="1"/>
</dbReference>
<feature type="active site" description="Proton donor" evidence="8">
    <location>
        <position position="45"/>
    </location>
</feature>